<reference evidence="5 6" key="1">
    <citation type="submission" date="2017-10" db="EMBL/GenBank/DDBJ databases">
        <title>Comparative genomics in systemic dimorphic fungi from Ajellomycetaceae.</title>
        <authorList>
            <person name="Munoz J.F."/>
            <person name="Mcewen J.G."/>
            <person name="Clay O.K."/>
            <person name="Cuomo C.A."/>
        </authorList>
    </citation>
    <scope>NUCLEOTIDE SEQUENCE [LARGE SCALE GENOMIC DNA]</scope>
    <source>
        <strain evidence="5 6">UAMH7299</strain>
    </source>
</reference>
<evidence type="ECO:0000256" key="4">
    <source>
        <dbReference type="PIRSR" id="PIRSR617939-2"/>
    </source>
</evidence>
<sequence length="296" mass="32613">MQLLPDQRLGDEDGENNIWYLGYGSNMNSETFRSHRGIAPLKEMPVRVPGWVLTFDIYGVPYQEPAFSSITPVTPAGTLAEYAPGNAPPPVHGTAYLLTKEDYISVIGSEGGGIAYDEVEVLAEPVSPDLGGTVTEARNGGVVSNRTDSALFKVMTLTRAYGPTVPRSPSKRYMELILDGAQEAHLPRAYRSYLCTIPTYQAPKTVWRMIGAALFLTVWIPIMTAVEKITTATANSDGKGNCPAWVKALVRLILIAMWFHHDFVHSRFWGRGDGLDEDGREIEEDLEKMTGAIYLD</sequence>
<dbReference type="EC" id="4.3.2.9" evidence="1"/>
<protein>
    <recommendedName>
        <fullName evidence="1">gamma-glutamylcyclotransferase</fullName>
        <ecNumber evidence="1">4.3.2.9</ecNumber>
    </recommendedName>
</protein>
<dbReference type="EMBL" id="PDNA01000083">
    <property type="protein sequence ID" value="PGH15376.1"/>
    <property type="molecule type" value="Genomic_DNA"/>
</dbReference>
<dbReference type="STRING" id="1447883.A0A2B7Y1Q2"/>
<comment type="caution">
    <text evidence="5">The sequence shown here is derived from an EMBL/GenBank/DDBJ whole genome shotgun (WGS) entry which is preliminary data.</text>
</comment>
<gene>
    <name evidence="5" type="ORF">AJ80_05560</name>
</gene>
<dbReference type="InterPro" id="IPR017939">
    <property type="entry name" value="G-Glutamylcylcotransferase"/>
</dbReference>
<evidence type="ECO:0000313" key="6">
    <source>
        <dbReference type="Proteomes" id="UP000224634"/>
    </source>
</evidence>
<keyword evidence="6" id="KW-1185">Reference proteome</keyword>
<feature type="binding site" evidence="4">
    <location>
        <position position="173"/>
    </location>
    <ligand>
        <name>substrate</name>
    </ligand>
</feature>
<proteinExistence type="predicted"/>
<dbReference type="Proteomes" id="UP000224634">
    <property type="component" value="Unassembled WGS sequence"/>
</dbReference>
<evidence type="ECO:0000256" key="1">
    <source>
        <dbReference type="ARBA" id="ARBA00012346"/>
    </source>
</evidence>
<dbReference type="GO" id="GO:0003839">
    <property type="term" value="F:gamma-glutamylcyclotransferase activity"/>
    <property type="evidence" value="ECO:0007669"/>
    <property type="project" value="UniProtKB-EC"/>
</dbReference>
<feature type="active site" description="Proton acceptor" evidence="3">
    <location>
        <position position="110"/>
    </location>
</feature>
<organism evidence="5 6">
    <name type="scientific">Polytolypa hystricis (strain UAMH7299)</name>
    <dbReference type="NCBI Taxonomy" id="1447883"/>
    <lineage>
        <taxon>Eukaryota</taxon>
        <taxon>Fungi</taxon>
        <taxon>Dikarya</taxon>
        <taxon>Ascomycota</taxon>
        <taxon>Pezizomycotina</taxon>
        <taxon>Eurotiomycetes</taxon>
        <taxon>Eurotiomycetidae</taxon>
        <taxon>Onygenales</taxon>
        <taxon>Onygenales incertae sedis</taxon>
        <taxon>Polytolypa</taxon>
    </lineage>
</organism>
<dbReference type="OrthoDB" id="2017317at2759"/>
<accession>A0A2B7Y1Q2</accession>
<name>A0A2B7Y1Q2_POLH7</name>
<dbReference type="AlphaFoldDB" id="A0A2B7Y1Q2"/>
<evidence type="ECO:0000256" key="3">
    <source>
        <dbReference type="PIRSR" id="PIRSR617939-1"/>
    </source>
</evidence>
<dbReference type="PANTHER" id="PTHR12935">
    <property type="entry name" value="GAMMA-GLUTAMYLCYCLOTRANSFERASE"/>
    <property type="match status" value="1"/>
</dbReference>
<evidence type="ECO:0000313" key="5">
    <source>
        <dbReference type="EMBL" id="PGH15376.1"/>
    </source>
</evidence>
<feature type="binding site" evidence="4">
    <location>
        <begin position="20"/>
        <end position="25"/>
    </location>
    <ligand>
        <name>substrate</name>
    </ligand>
</feature>
<dbReference type="Gene3D" id="3.10.490.10">
    <property type="entry name" value="Gamma-glutamyl cyclotransferase-like"/>
    <property type="match status" value="1"/>
</dbReference>
<dbReference type="PANTHER" id="PTHR12935:SF0">
    <property type="entry name" value="GAMMA-GLUTAMYLCYCLOTRANSFERASE"/>
    <property type="match status" value="1"/>
</dbReference>
<keyword evidence="2" id="KW-0456">Lyase</keyword>
<evidence type="ECO:0000256" key="2">
    <source>
        <dbReference type="ARBA" id="ARBA00023239"/>
    </source>
</evidence>